<dbReference type="AlphaFoldDB" id="A0A6J4H7M7"/>
<feature type="domain" description="PIN" evidence="7">
    <location>
        <begin position="2"/>
        <end position="134"/>
    </location>
</feature>
<evidence type="ECO:0000256" key="2">
    <source>
        <dbReference type="ARBA" id="ARBA00022722"/>
    </source>
</evidence>
<evidence type="ECO:0000256" key="1">
    <source>
        <dbReference type="ARBA" id="ARBA00022649"/>
    </source>
</evidence>
<evidence type="ECO:0000256" key="4">
    <source>
        <dbReference type="ARBA" id="ARBA00022801"/>
    </source>
</evidence>
<feature type="binding site" evidence="6">
    <location>
        <position position="109"/>
    </location>
    <ligand>
        <name>Mg(2+)</name>
        <dbReference type="ChEBI" id="CHEBI:18420"/>
    </ligand>
</feature>
<dbReference type="Gene3D" id="3.40.50.1010">
    <property type="entry name" value="5'-nuclease"/>
    <property type="match status" value="1"/>
</dbReference>
<dbReference type="InterPro" id="IPR006226">
    <property type="entry name" value="Mtu_PIN"/>
</dbReference>
<reference evidence="8" key="1">
    <citation type="submission" date="2020-02" db="EMBL/GenBank/DDBJ databases">
        <authorList>
            <person name="Meier V. D."/>
        </authorList>
    </citation>
    <scope>NUCLEOTIDE SEQUENCE</scope>
    <source>
        <strain evidence="8">AVDCRST_MAG20</strain>
    </source>
</reference>
<keyword evidence="3 6" id="KW-0479">Metal-binding</keyword>
<dbReference type="InterPro" id="IPR029060">
    <property type="entry name" value="PIN-like_dom_sf"/>
</dbReference>
<name>A0A6J4H7M7_9ACTN</name>
<dbReference type="NCBIfam" id="TIGR00028">
    <property type="entry name" value="Mtu_PIN_fam"/>
    <property type="match status" value="1"/>
</dbReference>
<dbReference type="SUPFAM" id="SSF88723">
    <property type="entry name" value="PIN domain-like"/>
    <property type="match status" value="1"/>
</dbReference>
<gene>
    <name evidence="6" type="primary">vapC</name>
    <name evidence="8" type="ORF">AVDCRST_MAG20-429</name>
</gene>
<keyword evidence="4 6" id="KW-0378">Hydrolase</keyword>
<dbReference type="GO" id="GO:0004540">
    <property type="term" value="F:RNA nuclease activity"/>
    <property type="evidence" value="ECO:0007669"/>
    <property type="project" value="InterPro"/>
</dbReference>
<dbReference type="GO" id="GO:0000287">
    <property type="term" value="F:magnesium ion binding"/>
    <property type="evidence" value="ECO:0007669"/>
    <property type="project" value="UniProtKB-UniRule"/>
</dbReference>
<keyword evidence="6" id="KW-0800">Toxin</keyword>
<evidence type="ECO:0000256" key="5">
    <source>
        <dbReference type="ARBA" id="ARBA00022842"/>
    </source>
</evidence>
<dbReference type="GO" id="GO:0045926">
    <property type="term" value="P:negative regulation of growth"/>
    <property type="evidence" value="ECO:0007669"/>
    <property type="project" value="UniProtKB-ARBA"/>
</dbReference>
<dbReference type="GO" id="GO:0016788">
    <property type="term" value="F:hydrolase activity, acting on ester bonds"/>
    <property type="evidence" value="ECO:0007669"/>
    <property type="project" value="InterPro"/>
</dbReference>
<evidence type="ECO:0000259" key="7">
    <source>
        <dbReference type="Pfam" id="PF01850"/>
    </source>
</evidence>
<keyword evidence="1 6" id="KW-1277">Toxin-antitoxin system</keyword>
<comment type="similarity">
    <text evidence="6">Belongs to the PINc/VapC protein family.</text>
</comment>
<feature type="binding site" evidence="6">
    <location>
        <position position="5"/>
    </location>
    <ligand>
        <name>Mg(2+)</name>
        <dbReference type="ChEBI" id="CHEBI:18420"/>
    </ligand>
</feature>
<accession>A0A6J4H7M7</accession>
<organism evidence="8">
    <name type="scientific">uncultured Acidimicrobiales bacterium</name>
    <dbReference type="NCBI Taxonomy" id="310071"/>
    <lineage>
        <taxon>Bacteria</taxon>
        <taxon>Bacillati</taxon>
        <taxon>Actinomycetota</taxon>
        <taxon>Acidimicrobiia</taxon>
        <taxon>Acidimicrobiales</taxon>
        <taxon>environmental samples</taxon>
    </lineage>
</organism>
<proteinExistence type="inferred from homology"/>
<evidence type="ECO:0000256" key="3">
    <source>
        <dbReference type="ARBA" id="ARBA00022723"/>
    </source>
</evidence>
<keyword evidence="2 6" id="KW-0540">Nuclease</keyword>
<dbReference type="InterPro" id="IPR002716">
    <property type="entry name" value="PIN_dom"/>
</dbReference>
<protein>
    <recommendedName>
        <fullName evidence="6">Ribonuclease VapC</fullName>
        <shortName evidence="6">RNase VapC</shortName>
        <ecNumber evidence="6">3.1.-.-</ecNumber>
    </recommendedName>
    <alternativeName>
        <fullName evidence="6">Toxin VapC</fullName>
    </alternativeName>
</protein>
<keyword evidence="5 6" id="KW-0460">Magnesium</keyword>
<dbReference type="HAMAP" id="MF_00265">
    <property type="entry name" value="VapC_Nob1"/>
    <property type="match status" value="1"/>
</dbReference>
<comment type="cofactor">
    <cofactor evidence="6">
        <name>Mg(2+)</name>
        <dbReference type="ChEBI" id="CHEBI:18420"/>
    </cofactor>
</comment>
<dbReference type="GO" id="GO:0090729">
    <property type="term" value="F:toxin activity"/>
    <property type="evidence" value="ECO:0007669"/>
    <property type="project" value="UniProtKB-KW"/>
</dbReference>
<sequence length="144" mass="15765">MIILDVNVVVYAYRREAVEHDRYHAWLSELVAGQDDIGLVEATFVGFLRIVTNPKIVRPPAPTGDALRFVDAVRSGRRARWLSANGATWDAFAAIVGADPVVRGNLVPDAWLAALGISNGCRLATADRGFSRFEGLDWFDPARG</sequence>
<comment type="function">
    <text evidence="6">Toxic component of a toxin-antitoxin (TA) system. An RNase.</text>
</comment>
<dbReference type="EC" id="3.1.-.-" evidence="6"/>
<dbReference type="Pfam" id="PF01850">
    <property type="entry name" value="PIN"/>
    <property type="match status" value="1"/>
</dbReference>
<evidence type="ECO:0000256" key="6">
    <source>
        <dbReference type="HAMAP-Rule" id="MF_00265"/>
    </source>
</evidence>
<dbReference type="InterPro" id="IPR022907">
    <property type="entry name" value="VapC_family"/>
</dbReference>
<evidence type="ECO:0000313" key="8">
    <source>
        <dbReference type="EMBL" id="CAA9217149.1"/>
    </source>
</evidence>
<dbReference type="EMBL" id="CADCSY010000020">
    <property type="protein sequence ID" value="CAA9217149.1"/>
    <property type="molecule type" value="Genomic_DNA"/>
</dbReference>